<feature type="DNA-binding region" description="OmpR/PhoB-type" evidence="2">
    <location>
        <begin position="122"/>
        <end position="224"/>
    </location>
</feature>
<dbReference type="PROSITE" id="PS51755">
    <property type="entry name" value="OMPR_PHOB"/>
    <property type="match status" value="1"/>
</dbReference>
<dbReference type="GO" id="GO:0003677">
    <property type="term" value="F:DNA binding"/>
    <property type="evidence" value="ECO:0007669"/>
    <property type="project" value="UniProtKB-UniRule"/>
</dbReference>
<keyword evidence="6" id="KW-1185">Reference proteome</keyword>
<gene>
    <name evidence="5" type="ORF">SAMN04488005_2828</name>
</gene>
<name>A0A1I6HLD5_9RHOB</name>
<dbReference type="SUPFAM" id="SSF46894">
    <property type="entry name" value="C-terminal effector domain of the bipartite response regulators"/>
    <property type="match status" value="1"/>
</dbReference>
<dbReference type="Proteomes" id="UP000199478">
    <property type="component" value="Unassembled WGS sequence"/>
</dbReference>
<keyword evidence="3" id="KW-1133">Transmembrane helix</keyword>
<evidence type="ECO:0000313" key="5">
    <source>
        <dbReference type="EMBL" id="SFR55279.1"/>
    </source>
</evidence>
<keyword evidence="1 2" id="KW-0238">DNA-binding</keyword>
<dbReference type="InterPro" id="IPR001867">
    <property type="entry name" value="OmpR/PhoB-type_DNA-bd"/>
</dbReference>
<dbReference type="AlphaFoldDB" id="A0A1I6HLD5"/>
<feature type="domain" description="OmpR/PhoB-type" evidence="4">
    <location>
        <begin position="122"/>
        <end position="224"/>
    </location>
</feature>
<evidence type="ECO:0000256" key="3">
    <source>
        <dbReference type="SAM" id="Phobius"/>
    </source>
</evidence>
<keyword evidence="3" id="KW-0812">Transmembrane</keyword>
<protein>
    <recommendedName>
        <fullName evidence="4">OmpR/PhoB-type domain-containing protein</fullName>
    </recommendedName>
</protein>
<keyword evidence="3" id="KW-0472">Membrane</keyword>
<dbReference type="InterPro" id="IPR036388">
    <property type="entry name" value="WH-like_DNA-bd_sf"/>
</dbReference>
<dbReference type="Gene3D" id="1.10.10.10">
    <property type="entry name" value="Winged helix-like DNA-binding domain superfamily/Winged helix DNA-binding domain"/>
    <property type="match status" value="1"/>
</dbReference>
<reference evidence="6" key="1">
    <citation type="submission" date="2016-10" db="EMBL/GenBank/DDBJ databases">
        <authorList>
            <person name="Varghese N."/>
            <person name="Submissions S."/>
        </authorList>
    </citation>
    <scope>NUCLEOTIDE SEQUENCE [LARGE SCALE GENOMIC DNA]</scope>
    <source>
        <strain evidence="6">DSM 26879</strain>
    </source>
</reference>
<feature type="transmembrane region" description="Helical" evidence="3">
    <location>
        <begin position="12"/>
        <end position="37"/>
    </location>
</feature>
<evidence type="ECO:0000256" key="2">
    <source>
        <dbReference type="PROSITE-ProRule" id="PRU01091"/>
    </source>
</evidence>
<dbReference type="EMBL" id="FOYP01000002">
    <property type="protein sequence ID" value="SFR55279.1"/>
    <property type="molecule type" value="Genomic_DNA"/>
</dbReference>
<evidence type="ECO:0000256" key="1">
    <source>
        <dbReference type="ARBA" id="ARBA00023125"/>
    </source>
</evidence>
<dbReference type="InterPro" id="IPR016032">
    <property type="entry name" value="Sig_transdc_resp-reg_C-effctor"/>
</dbReference>
<feature type="transmembrane region" description="Helical" evidence="3">
    <location>
        <begin position="87"/>
        <end position="113"/>
    </location>
</feature>
<accession>A0A1I6HLD5</accession>
<dbReference type="SMART" id="SM00862">
    <property type="entry name" value="Trans_reg_C"/>
    <property type="match status" value="1"/>
</dbReference>
<dbReference type="STRING" id="390270.SAMN04488005_2828"/>
<dbReference type="GO" id="GO:0000160">
    <property type="term" value="P:phosphorelay signal transduction system"/>
    <property type="evidence" value="ECO:0007669"/>
    <property type="project" value="InterPro"/>
</dbReference>
<evidence type="ECO:0000259" key="4">
    <source>
        <dbReference type="PROSITE" id="PS51755"/>
    </source>
</evidence>
<evidence type="ECO:0000313" key="6">
    <source>
        <dbReference type="Proteomes" id="UP000199478"/>
    </source>
</evidence>
<dbReference type="GO" id="GO:0006355">
    <property type="term" value="P:regulation of DNA-templated transcription"/>
    <property type="evidence" value="ECO:0007669"/>
    <property type="project" value="InterPro"/>
</dbReference>
<organism evidence="5 6">
    <name type="scientific">Yoonia tamlensis</name>
    <dbReference type="NCBI Taxonomy" id="390270"/>
    <lineage>
        <taxon>Bacteria</taxon>
        <taxon>Pseudomonadati</taxon>
        <taxon>Pseudomonadota</taxon>
        <taxon>Alphaproteobacteria</taxon>
        <taxon>Rhodobacterales</taxon>
        <taxon>Paracoccaceae</taxon>
        <taxon>Yoonia</taxon>
    </lineage>
</organism>
<sequence length="232" mass="25358">MTTSSATEAREIGSRIVVTGIVAIVLILAIAAVLLFINLPDANAFNLRVERLFVENDTLTGNAEIKLLEILAQSGTAFSDTLSSYRFVIFVLLVFATALLIAAVAFLAMLVMLNRRMGRIERQGIEVNSLTISRDQNAVYLNDFEFKLTPAAIETLSVLAEARMDDEVLSGAEIEAVISGRDSSDCEEAAGATRIKRLRDTLGNQMVSELLVKNIARQGYMLAIDKDVIRMV</sequence>
<proteinExistence type="predicted"/>
<dbReference type="RefSeq" id="WP_207496929.1">
    <property type="nucleotide sequence ID" value="NZ_FOYP01000002.1"/>
</dbReference>